<gene>
    <name evidence="6" type="ORF">J2X19_004225</name>
</gene>
<sequence length="107" mass="11111">MMSQTLLVVVLFVIVLAMLPFAVKWIQRRTLGSANATLNASRLVSVLAVGPQQRVVTVEVGPEGARAWLVLGVTGQAITCLHTAQVAGQAVTYAAVASAVQSGTPNV</sequence>
<evidence type="ECO:0000256" key="5">
    <source>
        <dbReference type="ARBA" id="ARBA00023136"/>
    </source>
</evidence>
<keyword evidence="5" id="KW-0472">Membrane</keyword>
<proteinExistence type="predicted"/>
<comment type="subcellular location">
    <subcellularLocation>
        <location evidence="1">Cell membrane</location>
    </subcellularLocation>
</comment>
<keyword evidence="7" id="KW-1185">Reference proteome</keyword>
<evidence type="ECO:0000256" key="1">
    <source>
        <dbReference type="ARBA" id="ARBA00004236"/>
    </source>
</evidence>
<dbReference type="InterPro" id="IPR022781">
    <property type="entry name" value="Flagellar_biosynth_FliO"/>
</dbReference>
<organism evidence="6 7">
    <name type="scientific">Rhodoferax ferrireducens</name>
    <dbReference type="NCBI Taxonomy" id="192843"/>
    <lineage>
        <taxon>Bacteria</taxon>
        <taxon>Pseudomonadati</taxon>
        <taxon>Pseudomonadota</taxon>
        <taxon>Betaproteobacteria</taxon>
        <taxon>Burkholderiales</taxon>
        <taxon>Comamonadaceae</taxon>
        <taxon>Rhodoferax</taxon>
    </lineage>
</organism>
<dbReference type="Pfam" id="PF04347">
    <property type="entry name" value="FliO"/>
    <property type="match status" value="1"/>
</dbReference>
<dbReference type="EMBL" id="JAVDXT010000005">
    <property type="protein sequence ID" value="MDR7379529.1"/>
    <property type="molecule type" value="Genomic_DNA"/>
</dbReference>
<comment type="caution">
    <text evidence="6">The sequence shown here is derived from an EMBL/GenBank/DDBJ whole genome shotgun (WGS) entry which is preliminary data.</text>
</comment>
<evidence type="ECO:0000256" key="3">
    <source>
        <dbReference type="ARBA" id="ARBA00022692"/>
    </source>
</evidence>
<reference evidence="6 7" key="1">
    <citation type="submission" date="2023-07" db="EMBL/GenBank/DDBJ databases">
        <title>Sorghum-associated microbial communities from plants grown in Nebraska, USA.</title>
        <authorList>
            <person name="Schachtman D."/>
        </authorList>
    </citation>
    <scope>NUCLEOTIDE SEQUENCE [LARGE SCALE GENOMIC DNA]</scope>
    <source>
        <strain evidence="6 7">BE313</strain>
    </source>
</reference>
<keyword evidence="6" id="KW-0282">Flagellum</keyword>
<name>A0ABU2CDW2_9BURK</name>
<evidence type="ECO:0000313" key="6">
    <source>
        <dbReference type="EMBL" id="MDR7379529.1"/>
    </source>
</evidence>
<evidence type="ECO:0000256" key="4">
    <source>
        <dbReference type="ARBA" id="ARBA00022989"/>
    </source>
</evidence>
<keyword evidence="6" id="KW-0969">Cilium</keyword>
<protein>
    <submittedName>
        <fullName evidence="6">Flagellar protein FliO/FliZ</fullName>
    </submittedName>
</protein>
<evidence type="ECO:0000313" key="7">
    <source>
        <dbReference type="Proteomes" id="UP001180487"/>
    </source>
</evidence>
<dbReference type="RefSeq" id="WP_310376256.1">
    <property type="nucleotide sequence ID" value="NZ_JAVDXT010000005.1"/>
</dbReference>
<accession>A0ABU2CDW2</accession>
<keyword evidence="6" id="KW-0966">Cell projection</keyword>
<dbReference type="Proteomes" id="UP001180487">
    <property type="component" value="Unassembled WGS sequence"/>
</dbReference>
<keyword evidence="3" id="KW-0812">Transmembrane</keyword>
<keyword evidence="4" id="KW-1133">Transmembrane helix</keyword>
<keyword evidence="2" id="KW-1003">Cell membrane</keyword>
<evidence type="ECO:0000256" key="2">
    <source>
        <dbReference type="ARBA" id="ARBA00022475"/>
    </source>
</evidence>